<dbReference type="Gramene" id="ESW15944">
    <property type="protein sequence ID" value="ESW15944"/>
    <property type="gene ID" value="PHAVU_007G116200g"/>
</dbReference>
<dbReference type="EMBL" id="CM002294">
    <property type="protein sequence ID" value="ESW15944.1"/>
    <property type="molecule type" value="Genomic_DNA"/>
</dbReference>
<accession>V7BDM8</accession>
<organism evidence="2 3">
    <name type="scientific">Phaseolus vulgaris</name>
    <name type="common">Kidney bean</name>
    <name type="synonym">French bean</name>
    <dbReference type="NCBI Taxonomy" id="3885"/>
    <lineage>
        <taxon>Eukaryota</taxon>
        <taxon>Viridiplantae</taxon>
        <taxon>Streptophyta</taxon>
        <taxon>Embryophyta</taxon>
        <taxon>Tracheophyta</taxon>
        <taxon>Spermatophyta</taxon>
        <taxon>Magnoliopsida</taxon>
        <taxon>eudicotyledons</taxon>
        <taxon>Gunneridae</taxon>
        <taxon>Pentapetalae</taxon>
        <taxon>rosids</taxon>
        <taxon>fabids</taxon>
        <taxon>Fabales</taxon>
        <taxon>Fabaceae</taxon>
        <taxon>Papilionoideae</taxon>
        <taxon>50 kb inversion clade</taxon>
        <taxon>NPAAA clade</taxon>
        <taxon>indigoferoid/millettioid clade</taxon>
        <taxon>Phaseoleae</taxon>
        <taxon>Phaseolus</taxon>
    </lineage>
</organism>
<keyword evidence="1" id="KW-1133">Transmembrane helix</keyword>
<keyword evidence="1" id="KW-0472">Membrane</keyword>
<dbReference type="AlphaFoldDB" id="V7BDM8"/>
<keyword evidence="1" id="KW-0812">Transmembrane</keyword>
<dbReference type="SMR" id="V7BDM8"/>
<dbReference type="OMA" id="VYCIDYV"/>
<gene>
    <name evidence="2" type="ORF">PHAVU_007G116200g</name>
</gene>
<evidence type="ECO:0000313" key="2">
    <source>
        <dbReference type="EMBL" id="ESW15944.1"/>
    </source>
</evidence>
<keyword evidence="3" id="KW-1185">Reference proteome</keyword>
<reference evidence="3" key="1">
    <citation type="journal article" date="2014" name="Nat. Genet.">
        <title>A reference genome for common bean and genome-wide analysis of dual domestications.</title>
        <authorList>
            <person name="Schmutz J."/>
            <person name="McClean P.E."/>
            <person name="Mamidi S."/>
            <person name="Wu G.A."/>
            <person name="Cannon S.B."/>
            <person name="Grimwood J."/>
            <person name="Jenkins J."/>
            <person name="Shu S."/>
            <person name="Song Q."/>
            <person name="Chavarro C."/>
            <person name="Torres-Torres M."/>
            <person name="Geffroy V."/>
            <person name="Moghaddam S.M."/>
            <person name="Gao D."/>
            <person name="Abernathy B."/>
            <person name="Barry K."/>
            <person name="Blair M."/>
            <person name="Brick M.A."/>
            <person name="Chovatia M."/>
            <person name="Gepts P."/>
            <person name="Goodstein D.M."/>
            <person name="Gonzales M."/>
            <person name="Hellsten U."/>
            <person name="Hyten D.L."/>
            <person name="Jia G."/>
            <person name="Kelly J.D."/>
            <person name="Kudrna D."/>
            <person name="Lee R."/>
            <person name="Richard M.M."/>
            <person name="Miklas P.N."/>
            <person name="Osorno J.M."/>
            <person name="Rodrigues J."/>
            <person name="Thareau V."/>
            <person name="Urrea C.A."/>
            <person name="Wang M."/>
            <person name="Yu Y."/>
            <person name="Zhang M."/>
            <person name="Wing R.A."/>
            <person name="Cregan P.B."/>
            <person name="Rokhsar D.S."/>
            <person name="Jackson S.A."/>
        </authorList>
    </citation>
    <scope>NUCLEOTIDE SEQUENCE [LARGE SCALE GENOMIC DNA]</scope>
    <source>
        <strain evidence="3">cv. G19833</strain>
    </source>
</reference>
<evidence type="ECO:0000256" key="1">
    <source>
        <dbReference type="SAM" id="Phobius"/>
    </source>
</evidence>
<proteinExistence type="predicted"/>
<name>V7BDM8_PHAVU</name>
<dbReference type="Proteomes" id="UP000000226">
    <property type="component" value="Chromosome 7"/>
</dbReference>
<evidence type="ECO:0000313" key="3">
    <source>
        <dbReference type="Proteomes" id="UP000000226"/>
    </source>
</evidence>
<protein>
    <submittedName>
        <fullName evidence="2">Uncharacterized protein</fullName>
    </submittedName>
</protein>
<feature type="transmembrane region" description="Helical" evidence="1">
    <location>
        <begin position="23"/>
        <end position="47"/>
    </location>
</feature>
<sequence length="64" mass="7441">MICYVYPSLHNSSFIYITTCMKVLSYLGFFSSVCLIWILIVYCIDYVQPARPGKKKNKGPYCFL</sequence>